<feature type="transmembrane region" description="Helical" evidence="1">
    <location>
        <begin position="76"/>
        <end position="95"/>
    </location>
</feature>
<accession>A0A7X0JX10</accession>
<dbReference type="RefSeq" id="WP_166843516.1">
    <property type="nucleotide sequence ID" value="NZ_JAAONY010000005.1"/>
</dbReference>
<evidence type="ECO:0000313" key="3">
    <source>
        <dbReference type="Proteomes" id="UP000528457"/>
    </source>
</evidence>
<sequence>MNSSGPLITNDAVAFGLLALLLGLIMHTAYNAGPKWKRFYSIVPMVLVCYLLPSLLNTFGIISSEGSNLWTIAKNYFLPASLVLMTLSIDLKAIMRLGDKAVIMFVTGTVGIVIGGPLAILIMSFFSPETVGGAGPEAVWRGLATLAGSWIGGGANQAAMLELYEYNPANYSAMVTVDIVVANLWMACLLYGAANSSKIDRWLKADTTAIEDVKKRLEEYHGREKLELDMPRLTAIFAIAFGTVGLCHFLGDILSPMFKAIPATSESILASHFFWVVIISTTTGLLLSFTRVSKLEGAGASKFGSLFIYLLVVIIGTKMDIMKVVEQPGLILVGIIWMCIHVGLLVTMARMIRAPFFFLAVGSKANVGGAASAPIIAAAFHPSLAPVGVLLAVLGYALGTYAAMLCAWLMQIASPV</sequence>
<dbReference type="PANTHER" id="PTHR34289:SF8">
    <property type="entry name" value="DUF819 DOMAIN-CONTAINING PROTEIN"/>
    <property type="match status" value="1"/>
</dbReference>
<gene>
    <name evidence="2" type="ORF">HNR48_004092</name>
</gene>
<dbReference type="AlphaFoldDB" id="A0A7X0JX10"/>
<feature type="transmembrane region" description="Helical" evidence="1">
    <location>
        <begin position="42"/>
        <end position="64"/>
    </location>
</feature>
<feature type="transmembrane region" description="Helical" evidence="1">
    <location>
        <begin position="387"/>
        <end position="410"/>
    </location>
</feature>
<evidence type="ECO:0000256" key="1">
    <source>
        <dbReference type="SAM" id="Phobius"/>
    </source>
</evidence>
<organism evidence="2 3">
    <name type="scientific">Pseudoteredinibacter isoporae</name>
    <dbReference type="NCBI Taxonomy" id="570281"/>
    <lineage>
        <taxon>Bacteria</taxon>
        <taxon>Pseudomonadati</taxon>
        <taxon>Pseudomonadota</taxon>
        <taxon>Gammaproteobacteria</taxon>
        <taxon>Cellvibrionales</taxon>
        <taxon>Cellvibrionaceae</taxon>
        <taxon>Pseudoteredinibacter</taxon>
    </lineage>
</organism>
<reference evidence="2 3" key="1">
    <citation type="submission" date="2020-08" db="EMBL/GenBank/DDBJ databases">
        <title>Genomic Encyclopedia of Type Strains, Phase IV (KMG-IV): sequencing the most valuable type-strain genomes for metagenomic binning, comparative biology and taxonomic classification.</title>
        <authorList>
            <person name="Goeker M."/>
        </authorList>
    </citation>
    <scope>NUCLEOTIDE SEQUENCE [LARGE SCALE GENOMIC DNA]</scope>
    <source>
        <strain evidence="2 3">DSM 22368</strain>
    </source>
</reference>
<feature type="transmembrane region" description="Helical" evidence="1">
    <location>
        <begin position="299"/>
        <end position="317"/>
    </location>
</feature>
<dbReference type="EMBL" id="JACHHT010000005">
    <property type="protein sequence ID" value="MBB6523777.1"/>
    <property type="molecule type" value="Genomic_DNA"/>
</dbReference>
<feature type="transmembrane region" description="Helical" evidence="1">
    <location>
        <begin position="171"/>
        <end position="194"/>
    </location>
</feature>
<dbReference type="InParanoid" id="A0A7X0JX10"/>
<keyword evidence="3" id="KW-1185">Reference proteome</keyword>
<evidence type="ECO:0000313" key="2">
    <source>
        <dbReference type="EMBL" id="MBB6523777.1"/>
    </source>
</evidence>
<feature type="transmembrane region" description="Helical" evidence="1">
    <location>
        <begin position="267"/>
        <end position="287"/>
    </location>
</feature>
<feature type="transmembrane region" description="Helical" evidence="1">
    <location>
        <begin position="356"/>
        <end position="381"/>
    </location>
</feature>
<proteinExistence type="predicted"/>
<dbReference type="PRINTS" id="PR00173">
    <property type="entry name" value="EDTRNSPORT"/>
</dbReference>
<dbReference type="Pfam" id="PF05684">
    <property type="entry name" value="DUF819"/>
    <property type="match status" value="1"/>
</dbReference>
<keyword evidence="1" id="KW-0812">Transmembrane</keyword>
<feature type="transmembrane region" description="Helical" evidence="1">
    <location>
        <begin position="233"/>
        <end position="255"/>
    </location>
</feature>
<name>A0A7X0JX10_9GAMM</name>
<keyword evidence="1" id="KW-0472">Membrane</keyword>
<keyword evidence="1" id="KW-1133">Transmembrane helix</keyword>
<comment type="caution">
    <text evidence="2">The sequence shown here is derived from an EMBL/GenBank/DDBJ whole genome shotgun (WGS) entry which is preliminary data.</text>
</comment>
<feature type="transmembrane region" description="Helical" evidence="1">
    <location>
        <begin position="102"/>
        <end position="126"/>
    </location>
</feature>
<feature type="transmembrane region" description="Helical" evidence="1">
    <location>
        <begin position="12"/>
        <end position="30"/>
    </location>
</feature>
<dbReference type="InterPro" id="IPR008537">
    <property type="entry name" value="DUF819"/>
</dbReference>
<dbReference type="Proteomes" id="UP000528457">
    <property type="component" value="Unassembled WGS sequence"/>
</dbReference>
<protein>
    <submittedName>
        <fullName evidence="2">Putative membrane protein</fullName>
    </submittedName>
</protein>
<dbReference type="PANTHER" id="PTHR34289">
    <property type="entry name" value="PROTEIN, PUTATIVE (DUF819)-RELATED"/>
    <property type="match status" value="1"/>
</dbReference>
<feature type="transmembrane region" description="Helical" evidence="1">
    <location>
        <begin position="329"/>
        <end position="349"/>
    </location>
</feature>